<dbReference type="InterPro" id="IPR056106">
    <property type="entry name" value="DUF7689"/>
</dbReference>
<gene>
    <name evidence="2" type="ORF">JQ619_23205</name>
</gene>
<feature type="domain" description="DUF7689" evidence="1">
    <location>
        <begin position="28"/>
        <end position="137"/>
    </location>
</feature>
<evidence type="ECO:0000313" key="3">
    <source>
        <dbReference type="Proteomes" id="UP001314635"/>
    </source>
</evidence>
<dbReference type="RefSeq" id="WP_012044659.1">
    <property type="nucleotide sequence ID" value="NZ_JABFDP010000035.1"/>
</dbReference>
<organism evidence="2 3">
    <name type="scientific">Bradyrhizobium denitrificans</name>
    <dbReference type="NCBI Taxonomy" id="2734912"/>
    <lineage>
        <taxon>Bacteria</taxon>
        <taxon>Pseudomonadati</taxon>
        <taxon>Pseudomonadota</taxon>
        <taxon>Alphaproteobacteria</taxon>
        <taxon>Hyphomicrobiales</taxon>
        <taxon>Nitrobacteraceae</taxon>
        <taxon>Bradyrhizobium</taxon>
    </lineage>
</organism>
<dbReference type="Pfam" id="PF24738">
    <property type="entry name" value="DUF7689"/>
    <property type="match status" value="1"/>
</dbReference>
<dbReference type="EMBL" id="JAFCLK010000023">
    <property type="protein sequence ID" value="MBR1138677.1"/>
    <property type="molecule type" value="Genomic_DNA"/>
</dbReference>
<reference evidence="3" key="1">
    <citation type="journal article" date="2021" name="ISME J.">
        <title>Evolutionary origin and ecological implication of a unique nif island in free-living Bradyrhizobium lineages.</title>
        <authorList>
            <person name="Tao J."/>
        </authorList>
    </citation>
    <scope>NUCLEOTIDE SEQUENCE [LARGE SCALE GENOMIC DNA]</scope>
    <source>
        <strain evidence="3">SZCCT0094</strain>
    </source>
</reference>
<dbReference type="Proteomes" id="UP001314635">
    <property type="component" value="Unassembled WGS sequence"/>
</dbReference>
<accession>A0ABS5GBH8</accession>
<evidence type="ECO:0000259" key="1">
    <source>
        <dbReference type="Pfam" id="PF24738"/>
    </source>
</evidence>
<protein>
    <recommendedName>
        <fullName evidence="1">DUF7689 domain-containing protein</fullName>
    </recommendedName>
</protein>
<comment type="caution">
    <text evidence="2">The sequence shown here is derived from an EMBL/GenBank/DDBJ whole genome shotgun (WGS) entry which is preliminary data.</text>
</comment>
<evidence type="ECO:0000313" key="2">
    <source>
        <dbReference type="EMBL" id="MBR1138677.1"/>
    </source>
</evidence>
<keyword evidence="3" id="KW-1185">Reference proteome</keyword>
<sequence length="284" mass="31773">MSPRPLTPQEQAQMLHDFPNANVAAMTVLGPASSTYNCLAWTLNILNAWVWPWSNPNVSRAQFDALYQAHHYTIAGGPVGGPGDVAAYGISVNDMTHGAVVYGGQWTSKLGAWLLVSHTLADLAGPGSLYGYVNRYYDYPHASAKSAQGAVAQERPMLLDPLTDAEETRLNQKVKRVPQDLVSEFDTRYKAWRATWYDENNAMFSSPQMRTRSNEFMNLITMGPDIVPLLMKQLRDPDQFFALQALEVFLDPALVYRPDLDHPDVLKGEQARARTTLKRWLISC</sequence>
<name>A0ABS5GBH8_9BRAD</name>
<proteinExistence type="predicted"/>